<protein>
    <submittedName>
        <fullName evidence="1">Uncharacterized protein</fullName>
    </submittedName>
</protein>
<dbReference type="EMBL" id="LUEZ02000012">
    <property type="protein sequence ID" value="RDB28174.1"/>
    <property type="molecule type" value="Genomic_DNA"/>
</dbReference>
<evidence type="ECO:0000313" key="2">
    <source>
        <dbReference type="Proteomes" id="UP000076154"/>
    </source>
</evidence>
<reference evidence="1" key="1">
    <citation type="submission" date="2018-04" db="EMBL/GenBank/DDBJ databases">
        <title>Whole genome sequencing of Hypsizygus marmoreus.</title>
        <authorList>
            <person name="Choi I.-G."/>
            <person name="Min B."/>
            <person name="Kim J.-G."/>
            <person name="Kim S."/>
            <person name="Oh Y.-L."/>
            <person name="Kong W.-S."/>
            <person name="Park H."/>
            <person name="Jeong J."/>
            <person name="Song E.-S."/>
        </authorList>
    </citation>
    <scope>NUCLEOTIDE SEQUENCE [LARGE SCALE GENOMIC DNA]</scope>
    <source>
        <strain evidence="1">51987-8</strain>
    </source>
</reference>
<proteinExistence type="predicted"/>
<dbReference type="AlphaFoldDB" id="A0A369K8Q8"/>
<sequence length="294" mass="34102">MHALSSTLVSRFDSSEIDHVSKSVHNTIHTEGPPDSEAQLHPFNSTFQRKLDPGTYPPRVCHNDPCLCMKRSQWIFPRAWRSRLQSDHDHSTLYTFAADFLKRTRIPLGLDQKRLANFTHATAAGQCKRAQNSWSFPNCFPKQQRHFSQSSLRFLPQTTPPITIWLVRICMEYFLILLSQILECRDAAAELWNYMYSTQDLRPRSLFLTIVRIALRRQSELSLLPCFIKDSTIPYFSLTIQGPTLGLSNHYKWKKSLASDVLGRHTLEYDYSSTIHISQLNLAFCTFCNWEIFP</sequence>
<evidence type="ECO:0000313" key="1">
    <source>
        <dbReference type="EMBL" id="RDB28174.1"/>
    </source>
</evidence>
<dbReference type="InParanoid" id="A0A369K8Q8"/>
<dbReference type="Proteomes" id="UP000076154">
    <property type="component" value="Unassembled WGS sequence"/>
</dbReference>
<name>A0A369K8Q8_HYPMA</name>
<accession>A0A369K8Q8</accession>
<keyword evidence="2" id="KW-1185">Reference proteome</keyword>
<organism evidence="1 2">
    <name type="scientific">Hypsizygus marmoreus</name>
    <name type="common">White beech mushroom</name>
    <name type="synonym">Agaricus marmoreus</name>
    <dbReference type="NCBI Taxonomy" id="39966"/>
    <lineage>
        <taxon>Eukaryota</taxon>
        <taxon>Fungi</taxon>
        <taxon>Dikarya</taxon>
        <taxon>Basidiomycota</taxon>
        <taxon>Agaricomycotina</taxon>
        <taxon>Agaricomycetes</taxon>
        <taxon>Agaricomycetidae</taxon>
        <taxon>Agaricales</taxon>
        <taxon>Tricholomatineae</taxon>
        <taxon>Lyophyllaceae</taxon>
        <taxon>Hypsizygus</taxon>
    </lineage>
</organism>
<gene>
    <name evidence="1" type="ORF">Hypma_001538</name>
</gene>
<comment type="caution">
    <text evidence="1">The sequence shown here is derived from an EMBL/GenBank/DDBJ whole genome shotgun (WGS) entry which is preliminary data.</text>
</comment>